<proteinExistence type="predicted"/>
<dbReference type="AlphaFoldDB" id="A0A4R2IIA7"/>
<dbReference type="GO" id="GO:0005524">
    <property type="term" value="F:ATP binding"/>
    <property type="evidence" value="ECO:0007669"/>
    <property type="project" value="UniProtKB-UniRule"/>
</dbReference>
<keyword evidence="5 11" id="KW-0418">Kinase</keyword>
<dbReference type="PROSITE" id="PS00108">
    <property type="entry name" value="PROTEIN_KINASE_ST"/>
    <property type="match status" value="1"/>
</dbReference>
<evidence type="ECO:0000259" key="10">
    <source>
        <dbReference type="PROSITE" id="PS50011"/>
    </source>
</evidence>
<dbReference type="Proteomes" id="UP000295680">
    <property type="component" value="Unassembled WGS sequence"/>
</dbReference>
<evidence type="ECO:0000256" key="9">
    <source>
        <dbReference type="SAM" id="Phobius"/>
    </source>
</evidence>
<keyword evidence="9" id="KW-0812">Transmembrane</keyword>
<dbReference type="SUPFAM" id="SSF56112">
    <property type="entry name" value="Protein kinase-like (PK-like)"/>
    <property type="match status" value="1"/>
</dbReference>
<name>A0A4R2IIA7_9PSEU</name>
<keyword evidence="6 7" id="KW-0067">ATP-binding</keyword>
<dbReference type="PANTHER" id="PTHR43289">
    <property type="entry name" value="MITOGEN-ACTIVATED PROTEIN KINASE KINASE KINASE 20-RELATED"/>
    <property type="match status" value="1"/>
</dbReference>
<evidence type="ECO:0000256" key="2">
    <source>
        <dbReference type="ARBA" id="ARBA00022527"/>
    </source>
</evidence>
<keyword evidence="9" id="KW-0472">Membrane</keyword>
<evidence type="ECO:0000256" key="8">
    <source>
        <dbReference type="SAM" id="MobiDB-lite"/>
    </source>
</evidence>
<dbReference type="CDD" id="cd14014">
    <property type="entry name" value="STKc_PknB_like"/>
    <property type="match status" value="1"/>
</dbReference>
<protein>
    <recommendedName>
        <fullName evidence="1">non-specific serine/threonine protein kinase</fullName>
        <ecNumber evidence="1">2.7.11.1</ecNumber>
    </recommendedName>
</protein>
<dbReference type="Pfam" id="PF00069">
    <property type="entry name" value="Pkinase"/>
    <property type="match status" value="1"/>
</dbReference>
<evidence type="ECO:0000256" key="4">
    <source>
        <dbReference type="ARBA" id="ARBA00022741"/>
    </source>
</evidence>
<evidence type="ECO:0000313" key="12">
    <source>
        <dbReference type="Proteomes" id="UP000295680"/>
    </source>
</evidence>
<accession>A0A4R2IIA7</accession>
<dbReference type="GO" id="GO:0004674">
    <property type="term" value="F:protein serine/threonine kinase activity"/>
    <property type="evidence" value="ECO:0007669"/>
    <property type="project" value="UniProtKB-KW"/>
</dbReference>
<dbReference type="SMART" id="SM00220">
    <property type="entry name" value="S_TKc"/>
    <property type="match status" value="1"/>
</dbReference>
<feature type="transmembrane region" description="Helical" evidence="9">
    <location>
        <begin position="359"/>
        <end position="379"/>
    </location>
</feature>
<dbReference type="InterPro" id="IPR000719">
    <property type="entry name" value="Prot_kinase_dom"/>
</dbReference>
<dbReference type="InterPro" id="IPR011009">
    <property type="entry name" value="Kinase-like_dom_sf"/>
</dbReference>
<feature type="binding site" evidence="7">
    <location>
        <position position="59"/>
    </location>
    <ligand>
        <name>ATP</name>
        <dbReference type="ChEBI" id="CHEBI:30616"/>
    </ligand>
</feature>
<keyword evidence="4 7" id="KW-0547">Nucleotide-binding</keyword>
<sequence length="548" mass="60349">MLSEGRTTTQRSRYIALVTDSEGRLVGKRYLLVRSLGHGGMGEVWQAWDKFLHRHVAVKEVLRRAGAAQRTLREARAAAKLRHPGIVKVHDVITDDDRPWIVMELIDGRSLADCLRADGQLTERRAAEIGMQVVRALDVAHQQGVVHRDVKPSNIMLDGDLPILTDFGIAFIEGGTAITPMGEAVGSWEYMAPERFKGLATSASDLWSVGIVLYEVVVGRTPFRYIDMASTARAIMEDDLVKNYSTDRLWPVIEGLLRKDPAERLTAEAAVSMLAEVAGTAPSAPVSQETVPAKPVRTQLARPVPVTDPRGTDARTRHDAGAFAAPPDPDVTQPVVLPGDVTEEPFVPPRPRRSLRPMWVVLGAVVVVAALVFVAISLWPTPEREVTLVTDTSQPGFVIDVPAGWTRSVTDAGTISDAQWQGVQDNPKIGGLTVDVLSDPSTTAPYSYLVVKDGTENNNHRDNHSYQRLNLTNTGTSQYSGGEAELEYTYKSAATNTWFHVRYRAMLPPSHLYLLKFSMSADDEQTLKSRWGDAQPTLDKIRDSFHPR</sequence>
<dbReference type="EMBL" id="SLWS01000024">
    <property type="protein sequence ID" value="TCO44277.1"/>
    <property type="molecule type" value="Genomic_DNA"/>
</dbReference>
<keyword evidence="12" id="KW-1185">Reference proteome</keyword>
<evidence type="ECO:0000256" key="6">
    <source>
        <dbReference type="ARBA" id="ARBA00022840"/>
    </source>
</evidence>
<comment type="caution">
    <text evidence="11">The sequence shown here is derived from an EMBL/GenBank/DDBJ whole genome shotgun (WGS) entry which is preliminary data.</text>
</comment>
<evidence type="ECO:0000256" key="5">
    <source>
        <dbReference type="ARBA" id="ARBA00022777"/>
    </source>
</evidence>
<organism evidence="11 12">
    <name type="scientific">Actinocrispum wychmicini</name>
    <dbReference type="NCBI Taxonomy" id="1213861"/>
    <lineage>
        <taxon>Bacteria</taxon>
        <taxon>Bacillati</taxon>
        <taxon>Actinomycetota</taxon>
        <taxon>Actinomycetes</taxon>
        <taxon>Pseudonocardiales</taxon>
        <taxon>Pseudonocardiaceae</taxon>
        <taxon>Actinocrispum</taxon>
    </lineage>
</organism>
<dbReference type="PANTHER" id="PTHR43289:SF6">
    <property type="entry name" value="SERINE_THREONINE-PROTEIN KINASE NEKL-3"/>
    <property type="match status" value="1"/>
</dbReference>
<evidence type="ECO:0000256" key="3">
    <source>
        <dbReference type="ARBA" id="ARBA00022679"/>
    </source>
</evidence>
<evidence type="ECO:0000256" key="1">
    <source>
        <dbReference type="ARBA" id="ARBA00012513"/>
    </source>
</evidence>
<keyword evidence="2 11" id="KW-0723">Serine/threonine-protein kinase</keyword>
<dbReference type="InterPro" id="IPR017441">
    <property type="entry name" value="Protein_kinase_ATP_BS"/>
</dbReference>
<feature type="domain" description="Protein kinase" evidence="10">
    <location>
        <begin position="30"/>
        <end position="277"/>
    </location>
</feature>
<evidence type="ECO:0000313" key="11">
    <source>
        <dbReference type="EMBL" id="TCO44277.1"/>
    </source>
</evidence>
<keyword evidence="9" id="KW-1133">Transmembrane helix</keyword>
<dbReference type="EC" id="2.7.11.1" evidence="1"/>
<reference evidence="11 12" key="1">
    <citation type="submission" date="2019-03" db="EMBL/GenBank/DDBJ databases">
        <title>Genomic Encyclopedia of Type Strains, Phase IV (KMG-IV): sequencing the most valuable type-strain genomes for metagenomic binning, comparative biology and taxonomic classification.</title>
        <authorList>
            <person name="Goeker M."/>
        </authorList>
    </citation>
    <scope>NUCLEOTIDE SEQUENCE [LARGE SCALE GENOMIC DNA]</scope>
    <source>
        <strain evidence="11 12">DSM 45934</strain>
    </source>
</reference>
<dbReference type="InterPro" id="IPR008271">
    <property type="entry name" value="Ser/Thr_kinase_AS"/>
</dbReference>
<dbReference type="Gene3D" id="3.30.200.20">
    <property type="entry name" value="Phosphorylase Kinase, domain 1"/>
    <property type="match status" value="1"/>
</dbReference>
<feature type="region of interest" description="Disordered" evidence="8">
    <location>
        <begin position="322"/>
        <end position="343"/>
    </location>
</feature>
<gene>
    <name evidence="11" type="ORF">EV192_12450</name>
</gene>
<dbReference type="Gene3D" id="1.10.510.10">
    <property type="entry name" value="Transferase(Phosphotransferase) domain 1"/>
    <property type="match status" value="1"/>
</dbReference>
<keyword evidence="3" id="KW-0808">Transferase</keyword>
<dbReference type="PROSITE" id="PS50011">
    <property type="entry name" value="PROTEIN_KINASE_DOM"/>
    <property type="match status" value="1"/>
</dbReference>
<evidence type="ECO:0000256" key="7">
    <source>
        <dbReference type="PROSITE-ProRule" id="PRU10141"/>
    </source>
</evidence>
<dbReference type="PROSITE" id="PS00107">
    <property type="entry name" value="PROTEIN_KINASE_ATP"/>
    <property type="match status" value="1"/>
</dbReference>